<comment type="caution">
    <text evidence="1">The sequence shown here is derived from an EMBL/GenBank/DDBJ whole genome shotgun (WGS) entry which is preliminary data.</text>
</comment>
<reference evidence="1 2" key="1">
    <citation type="submission" date="2018-04" db="EMBL/GenBank/DDBJ databases">
        <title>Marixanthomonas spongiae HN-E44 sp. nov., isolated from a marine sponge.</title>
        <authorList>
            <person name="Luo L."/>
            <person name="Zhuang L."/>
        </authorList>
    </citation>
    <scope>NUCLEOTIDE SEQUENCE [LARGE SCALE GENOMIC DNA]</scope>
    <source>
        <strain evidence="1 2">HN-E44</strain>
    </source>
</reference>
<dbReference type="OrthoDB" id="288532at2"/>
<sequence>MLYSRWWVYETVYLKKMVRPYTLNRYLKNIAQQKKPLFIHINKTAGSSIAQGLGITEAHYTVKEYEYLYFKKFGSQLPEQTAIWASIRNPYDRVCSQYYYRRKHNQNNLRSQLISIDEWIHKAYLEKDPFYRDRELMFMPQTHWLKTDNQYPVNFIRFENLEQDYKKLQLQYHAAPLPWKKKSETVDYRTVLSISSKAIITQVFQEDLNIFNYDF</sequence>
<dbReference type="InterPro" id="IPR027417">
    <property type="entry name" value="P-loop_NTPase"/>
</dbReference>
<dbReference type="Gene3D" id="3.40.50.300">
    <property type="entry name" value="P-loop containing nucleotide triphosphate hydrolases"/>
    <property type="match status" value="1"/>
</dbReference>
<evidence type="ECO:0008006" key="3">
    <source>
        <dbReference type="Google" id="ProtNLM"/>
    </source>
</evidence>
<dbReference type="Proteomes" id="UP000245962">
    <property type="component" value="Unassembled WGS sequence"/>
</dbReference>
<name>A0A2U0I3T0_9FLAO</name>
<dbReference type="SUPFAM" id="SSF52540">
    <property type="entry name" value="P-loop containing nucleoside triphosphate hydrolases"/>
    <property type="match status" value="1"/>
</dbReference>
<dbReference type="AlphaFoldDB" id="A0A2U0I3T0"/>
<protein>
    <recommendedName>
        <fullName evidence="3">Sulfotransferase family protein</fullName>
    </recommendedName>
</protein>
<proteinExistence type="predicted"/>
<keyword evidence="2" id="KW-1185">Reference proteome</keyword>
<organism evidence="1 2">
    <name type="scientific">Marixanthomonas spongiae</name>
    <dbReference type="NCBI Taxonomy" id="2174845"/>
    <lineage>
        <taxon>Bacteria</taxon>
        <taxon>Pseudomonadati</taxon>
        <taxon>Bacteroidota</taxon>
        <taxon>Flavobacteriia</taxon>
        <taxon>Flavobacteriales</taxon>
        <taxon>Flavobacteriaceae</taxon>
        <taxon>Marixanthomonas</taxon>
    </lineage>
</organism>
<accession>A0A2U0I3T0</accession>
<evidence type="ECO:0000313" key="2">
    <source>
        <dbReference type="Proteomes" id="UP000245962"/>
    </source>
</evidence>
<evidence type="ECO:0000313" key="1">
    <source>
        <dbReference type="EMBL" id="PVW15763.1"/>
    </source>
</evidence>
<dbReference type="RefSeq" id="WP_116693785.1">
    <property type="nucleotide sequence ID" value="NZ_QEHR01000003.1"/>
</dbReference>
<dbReference type="EMBL" id="QEHR01000003">
    <property type="protein sequence ID" value="PVW15763.1"/>
    <property type="molecule type" value="Genomic_DNA"/>
</dbReference>
<gene>
    <name evidence="1" type="ORF">DDV96_05705</name>
</gene>